<dbReference type="GO" id="GO:0072318">
    <property type="term" value="P:clathrin coat disassembly"/>
    <property type="evidence" value="ECO:0007669"/>
    <property type="project" value="TreeGrafter"/>
</dbReference>
<feature type="compositionally biased region" description="Polar residues" evidence="1">
    <location>
        <begin position="339"/>
        <end position="354"/>
    </location>
</feature>
<dbReference type="Gene3D" id="1.10.8.10">
    <property type="entry name" value="DNA helicase RuvA subunit, C-terminal domain"/>
    <property type="match status" value="1"/>
</dbReference>
<dbReference type="FunFam" id="1.10.287.110:FF:000002">
    <property type="entry name" value="putative tyrosine-protein phosphatase auxilin isoform X2"/>
    <property type="match status" value="1"/>
</dbReference>
<feature type="compositionally biased region" description="Polar residues" evidence="1">
    <location>
        <begin position="532"/>
        <end position="546"/>
    </location>
</feature>
<dbReference type="AlphaFoldDB" id="A0A9P5N2A2"/>
<feature type="compositionally biased region" description="Basic and acidic residues" evidence="1">
    <location>
        <begin position="471"/>
        <end position="484"/>
    </location>
</feature>
<dbReference type="Gene3D" id="1.25.40.10">
    <property type="entry name" value="Tetratricopeptide repeat domain"/>
    <property type="match status" value="1"/>
</dbReference>
<dbReference type="InterPro" id="IPR019734">
    <property type="entry name" value="TPR_rpt"/>
</dbReference>
<feature type="compositionally biased region" description="Low complexity" evidence="1">
    <location>
        <begin position="385"/>
        <end position="396"/>
    </location>
</feature>
<dbReference type="InterPro" id="IPR009060">
    <property type="entry name" value="UBA-like_sf"/>
</dbReference>
<dbReference type="Gene3D" id="1.10.287.110">
    <property type="entry name" value="DnaJ domain"/>
    <property type="match status" value="1"/>
</dbReference>
<name>A0A9P5N2A2_9AGAM</name>
<evidence type="ECO:0000313" key="3">
    <source>
        <dbReference type="EMBL" id="KAF8484600.1"/>
    </source>
</evidence>
<feature type="region of interest" description="Disordered" evidence="1">
    <location>
        <begin position="531"/>
        <end position="557"/>
    </location>
</feature>
<dbReference type="InterPro" id="IPR011990">
    <property type="entry name" value="TPR-like_helical_dom_sf"/>
</dbReference>
<gene>
    <name evidence="3" type="ORF">DFH94DRAFT_679253</name>
</gene>
<feature type="compositionally biased region" description="Low complexity" evidence="1">
    <location>
        <begin position="138"/>
        <end position="152"/>
    </location>
</feature>
<dbReference type="SUPFAM" id="SSF46565">
    <property type="entry name" value="Chaperone J-domain"/>
    <property type="match status" value="1"/>
</dbReference>
<sequence length="878" mass="94188">MTDSFADLWNSSAPLKPSEPARKLGASPTPSSTAPRPKYDAFTMLAASGSISSGPRSLTPSSNPSALAQRSNGGVAATTSGDAFGDLLSGSFGNSSSSAKLTIAEKAARARAQVIQQPAVPLQNATAWAGLDTLAGGTSFSSSQASRSTSAGIDDDWPFDSSTSSTHAESTSALNPSTDDWGLEDFSSRPTPSSKAAPEPSSQGKSLWDLDDFKSSLERGQGVTASVKDDFPAPRSGTPGDFDFGDRENALLDDDSGSDDDILGGLGRPVHERPSDRPFPPSSFQDVTPAYRKPSPPPHLIGQIVEMGFSPNQARTALASTESGLDVQAALEKLLSDASEPSPTSPEQTASGGPQRQRDRLRDYDGQSDDQHDTSSQPRPRHQPHPSLERSPPSSSETQYQQQADKIITQAGEIGSQLFQRANAFWKVGKSRVQKAYEERAVSSRGSTNGNSEGQNGRPRWMQEDSDESQPAERKERSRTNFRDEETDADSTQPEPPTRLNLRPQAPPNQSKTADLFGEDSFTAYVSPFRRGTSSQTALPSSSVPAQTGPLRTPSPIRLSERPVISASPSAVSASAQHKASGTEMFKLGRFAEAEAAYTLAISQLPDSHLLLVPLLNNRGLSRLKTGNVSGAIEDCTTVIAIVGPSYHPAREAKVAREEDGAGVDLGDGLIKAWRRRAEAYEGKEKWDLARQDWESIAGADFAGRHRSEALSGIGRCRKVQNVDNTLDGTAAAAPSVPRANAPTRPTTRPPPRRGRTPPSEALTRLKQANQEAEAEEQARMELKDSVDSRLAAWKNGKETNLRALVASLDTVLWPELGWQKVGMAELVTPNQVKIRYTKAIAKLHPDKLNVKNTTVEQRMVANGVFGALNDAWNAFKP</sequence>
<evidence type="ECO:0000256" key="1">
    <source>
        <dbReference type="SAM" id="MobiDB-lite"/>
    </source>
</evidence>
<feature type="region of interest" description="Disordered" evidence="1">
    <location>
        <begin position="138"/>
        <end position="308"/>
    </location>
</feature>
<feature type="compositionally biased region" description="Polar residues" evidence="1">
    <location>
        <begin position="188"/>
        <end position="205"/>
    </location>
</feature>
<dbReference type="SMART" id="SM00028">
    <property type="entry name" value="TPR"/>
    <property type="match status" value="3"/>
</dbReference>
<feature type="region of interest" description="Disordered" evidence="1">
    <location>
        <begin position="430"/>
        <end position="518"/>
    </location>
</feature>
<feature type="region of interest" description="Disordered" evidence="1">
    <location>
        <begin position="329"/>
        <end position="409"/>
    </location>
</feature>
<dbReference type="EMBL" id="WHVB01000003">
    <property type="protein sequence ID" value="KAF8484600.1"/>
    <property type="molecule type" value="Genomic_DNA"/>
</dbReference>
<dbReference type="Proteomes" id="UP000759537">
    <property type="component" value="Unassembled WGS sequence"/>
</dbReference>
<feature type="compositionally biased region" description="Low complexity" evidence="1">
    <location>
        <begin position="731"/>
        <end position="747"/>
    </location>
</feature>
<evidence type="ECO:0000313" key="4">
    <source>
        <dbReference type="Proteomes" id="UP000759537"/>
    </source>
</evidence>
<reference evidence="3" key="2">
    <citation type="journal article" date="2020" name="Nat. Commun.">
        <title>Large-scale genome sequencing of mycorrhizal fungi provides insights into the early evolution of symbiotic traits.</title>
        <authorList>
            <person name="Miyauchi S."/>
            <person name="Kiss E."/>
            <person name="Kuo A."/>
            <person name="Drula E."/>
            <person name="Kohler A."/>
            <person name="Sanchez-Garcia M."/>
            <person name="Morin E."/>
            <person name="Andreopoulos B."/>
            <person name="Barry K.W."/>
            <person name="Bonito G."/>
            <person name="Buee M."/>
            <person name="Carver A."/>
            <person name="Chen C."/>
            <person name="Cichocki N."/>
            <person name="Clum A."/>
            <person name="Culley D."/>
            <person name="Crous P.W."/>
            <person name="Fauchery L."/>
            <person name="Girlanda M."/>
            <person name="Hayes R.D."/>
            <person name="Keri Z."/>
            <person name="LaButti K."/>
            <person name="Lipzen A."/>
            <person name="Lombard V."/>
            <person name="Magnuson J."/>
            <person name="Maillard F."/>
            <person name="Murat C."/>
            <person name="Nolan M."/>
            <person name="Ohm R.A."/>
            <person name="Pangilinan J."/>
            <person name="Pereira M.F."/>
            <person name="Perotto S."/>
            <person name="Peter M."/>
            <person name="Pfister S."/>
            <person name="Riley R."/>
            <person name="Sitrit Y."/>
            <person name="Stielow J.B."/>
            <person name="Szollosi G."/>
            <person name="Zifcakova L."/>
            <person name="Stursova M."/>
            <person name="Spatafora J.W."/>
            <person name="Tedersoo L."/>
            <person name="Vaario L.M."/>
            <person name="Yamada A."/>
            <person name="Yan M."/>
            <person name="Wang P."/>
            <person name="Xu J."/>
            <person name="Bruns T."/>
            <person name="Baldrian P."/>
            <person name="Vilgalys R."/>
            <person name="Dunand C."/>
            <person name="Henrissat B."/>
            <person name="Grigoriev I.V."/>
            <person name="Hibbett D."/>
            <person name="Nagy L.G."/>
            <person name="Martin F.M."/>
        </authorList>
    </citation>
    <scope>NUCLEOTIDE SEQUENCE</scope>
    <source>
        <strain evidence="3">Prilba</strain>
    </source>
</reference>
<feature type="compositionally biased region" description="Basic and acidic residues" evidence="1">
    <location>
        <begin position="356"/>
        <end position="373"/>
    </location>
</feature>
<dbReference type="PANTHER" id="PTHR23172:SF19">
    <property type="entry name" value="J DOMAIN-CONTAINING PROTEIN"/>
    <property type="match status" value="1"/>
</dbReference>
<dbReference type="InterPro" id="IPR015940">
    <property type="entry name" value="UBA"/>
</dbReference>
<protein>
    <recommendedName>
        <fullName evidence="2">UBA domain-containing protein</fullName>
    </recommendedName>
</protein>
<dbReference type="PROSITE" id="PS50030">
    <property type="entry name" value="UBA"/>
    <property type="match status" value="1"/>
</dbReference>
<keyword evidence="4" id="KW-1185">Reference proteome</keyword>
<feature type="compositionally biased region" description="Polar residues" evidence="1">
    <location>
        <begin position="49"/>
        <end position="80"/>
    </location>
</feature>
<dbReference type="SUPFAM" id="SSF46934">
    <property type="entry name" value="UBA-like"/>
    <property type="match status" value="1"/>
</dbReference>
<accession>A0A9P5N2A2</accession>
<feature type="domain" description="UBA" evidence="2">
    <location>
        <begin position="295"/>
        <end position="337"/>
    </location>
</feature>
<feature type="compositionally biased region" description="Acidic residues" evidence="1">
    <location>
        <begin position="251"/>
        <end position="262"/>
    </location>
</feature>
<dbReference type="GO" id="GO:0031982">
    <property type="term" value="C:vesicle"/>
    <property type="evidence" value="ECO:0007669"/>
    <property type="project" value="TreeGrafter"/>
</dbReference>
<dbReference type="OrthoDB" id="1717591at2759"/>
<feature type="region of interest" description="Disordered" evidence="1">
    <location>
        <begin position="1"/>
        <end position="80"/>
    </location>
</feature>
<feature type="region of interest" description="Disordered" evidence="1">
    <location>
        <begin position="730"/>
        <end position="760"/>
    </location>
</feature>
<feature type="compositionally biased region" description="Low complexity" evidence="1">
    <location>
        <begin position="161"/>
        <end position="173"/>
    </location>
</feature>
<evidence type="ECO:0000259" key="2">
    <source>
        <dbReference type="PROSITE" id="PS50030"/>
    </source>
</evidence>
<dbReference type="InterPro" id="IPR036869">
    <property type="entry name" value="J_dom_sf"/>
</dbReference>
<organism evidence="3 4">
    <name type="scientific">Russula ochroleuca</name>
    <dbReference type="NCBI Taxonomy" id="152965"/>
    <lineage>
        <taxon>Eukaryota</taxon>
        <taxon>Fungi</taxon>
        <taxon>Dikarya</taxon>
        <taxon>Basidiomycota</taxon>
        <taxon>Agaricomycotina</taxon>
        <taxon>Agaricomycetes</taxon>
        <taxon>Russulales</taxon>
        <taxon>Russulaceae</taxon>
        <taxon>Russula</taxon>
    </lineage>
</organism>
<dbReference type="GO" id="GO:0030276">
    <property type="term" value="F:clathrin binding"/>
    <property type="evidence" value="ECO:0007669"/>
    <property type="project" value="TreeGrafter"/>
</dbReference>
<dbReference type="GO" id="GO:0005737">
    <property type="term" value="C:cytoplasm"/>
    <property type="evidence" value="ECO:0007669"/>
    <property type="project" value="TreeGrafter"/>
</dbReference>
<dbReference type="PANTHER" id="PTHR23172">
    <property type="entry name" value="AUXILIN/CYCLIN G-ASSOCIATED KINASE-RELATED"/>
    <property type="match status" value="1"/>
</dbReference>
<feature type="compositionally biased region" description="Polar residues" evidence="1">
    <location>
        <begin position="1"/>
        <end position="13"/>
    </location>
</feature>
<dbReference type="GO" id="GO:0072583">
    <property type="term" value="P:clathrin-dependent endocytosis"/>
    <property type="evidence" value="ECO:0007669"/>
    <property type="project" value="TreeGrafter"/>
</dbReference>
<reference evidence="3" key="1">
    <citation type="submission" date="2019-10" db="EMBL/GenBank/DDBJ databases">
        <authorList>
            <consortium name="DOE Joint Genome Institute"/>
            <person name="Kuo A."/>
            <person name="Miyauchi S."/>
            <person name="Kiss E."/>
            <person name="Drula E."/>
            <person name="Kohler A."/>
            <person name="Sanchez-Garcia M."/>
            <person name="Andreopoulos B."/>
            <person name="Barry K.W."/>
            <person name="Bonito G."/>
            <person name="Buee M."/>
            <person name="Carver A."/>
            <person name="Chen C."/>
            <person name="Cichocki N."/>
            <person name="Clum A."/>
            <person name="Culley D."/>
            <person name="Crous P.W."/>
            <person name="Fauchery L."/>
            <person name="Girlanda M."/>
            <person name="Hayes R."/>
            <person name="Keri Z."/>
            <person name="LaButti K."/>
            <person name="Lipzen A."/>
            <person name="Lombard V."/>
            <person name="Magnuson J."/>
            <person name="Maillard F."/>
            <person name="Morin E."/>
            <person name="Murat C."/>
            <person name="Nolan M."/>
            <person name="Ohm R."/>
            <person name="Pangilinan J."/>
            <person name="Pereira M."/>
            <person name="Perotto S."/>
            <person name="Peter M."/>
            <person name="Riley R."/>
            <person name="Sitrit Y."/>
            <person name="Stielow B."/>
            <person name="Szollosi G."/>
            <person name="Zifcakova L."/>
            <person name="Stursova M."/>
            <person name="Spatafora J.W."/>
            <person name="Tedersoo L."/>
            <person name="Vaario L.-M."/>
            <person name="Yamada A."/>
            <person name="Yan M."/>
            <person name="Wang P."/>
            <person name="Xu J."/>
            <person name="Bruns T."/>
            <person name="Baldrian P."/>
            <person name="Vilgalys R."/>
            <person name="Henrissat B."/>
            <person name="Grigoriev I.V."/>
            <person name="Hibbett D."/>
            <person name="Nagy L.G."/>
            <person name="Martin F.M."/>
        </authorList>
    </citation>
    <scope>NUCLEOTIDE SEQUENCE</scope>
    <source>
        <strain evidence="3">Prilba</strain>
    </source>
</reference>
<proteinExistence type="predicted"/>
<feature type="compositionally biased region" description="Low complexity" evidence="1">
    <location>
        <begin position="26"/>
        <end position="35"/>
    </location>
</feature>
<feature type="compositionally biased region" description="Polar residues" evidence="1">
    <location>
        <begin position="444"/>
        <end position="455"/>
    </location>
</feature>
<dbReference type="SUPFAM" id="SSF48452">
    <property type="entry name" value="TPR-like"/>
    <property type="match status" value="1"/>
</dbReference>
<comment type="caution">
    <text evidence="3">The sequence shown here is derived from an EMBL/GenBank/DDBJ whole genome shotgun (WGS) entry which is preliminary data.</text>
</comment>